<accession>A0A1D1Z9L6</accession>
<dbReference type="EMBL" id="GDJX01004353">
    <property type="protein sequence ID" value="JAT63583.1"/>
    <property type="molecule type" value="Transcribed_RNA"/>
</dbReference>
<gene>
    <name evidence="2" type="primary">SPAC6G9.01c_0</name>
    <name evidence="2" type="ORF">g.20319</name>
</gene>
<reference evidence="2" key="1">
    <citation type="submission" date="2015-07" db="EMBL/GenBank/DDBJ databases">
        <title>Transcriptome Assembly of Anthurium amnicola.</title>
        <authorList>
            <person name="Suzuki J."/>
        </authorList>
    </citation>
    <scope>NUCLEOTIDE SEQUENCE</scope>
</reference>
<evidence type="ECO:0000313" key="2">
    <source>
        <dbReference type="EMBL" id="JAT63583.1"/>
    </source>
</evidence>
<name>A0A1D1Z9L6_9ARAE</name>
<feature type="compositionally biased region" description="Basic residues" evidence="1">
    <location>
        <begin position="95"/>
        <end position="104"/>
    </location>
</feature>
<feature type="non-terminal residue" evidence="2">
    <location>
        <position position="1"/>
    </location>
</feature>
<dbReference type="AlphaFoldDB" id="A0A1D1Z9L6"/>
<proteinExistence type="predicted"/>
<dbReference type="InterPro" id="IPR013885">
    <property type="entry name" value="DUF1764_euk"/>
</dbReference>
<feature type="compositionally biased region" description="Basic and acidic residues" evidence="1">
    <location>
        <begin position="69"/>
        <end position="91"/>
    </location>
</feature>
<protein>
    <submittedName>
        <fullName evidence="2">Uncharacterized protein C6G9.01c</fullName>
    </submittedName>
</protein>
<feature type="region of interest" description="Disordered" evidence="1">
    <location>
        <begin position="1"/>
        <end position="125"/>
    </location>
</feature>
<organism evidence="2">
    <name type="scientific">Anthurium amnicola</name>
    <dbReference type="NCBI Taxonomy" id="1678845"/>
    <lineage>
        <taxon>Eukaryota</taxon>
        <taxon>Viridiplantae</taxon>
        <taxon>Streptophyta</taxon>
        <taxon>Embryophyta</taxon>
        <taxon>Tracheophyta</taxon>
        <taxon>Spermatophyta</taxon>
        <taxon>Magnoliopsida</taxon>
        <taxon>Liliopsida</taxon>
        <taxon>Araceae</taxon>
        <taxon>Pothoideae</taxon>
        <taxon>Potheae</taxon>
        <taxon>Anthurium</taxon>
    </lineage>
</organism>
<evidence type="ECO:0000256" key="1">
    <source>
        <dbReference type="SAM" id="MobiDB-lite"/>
    </source>
</evidence>
<feature type="compositionally biased region" description="Basic and acidic residues" evidence="1">
    <location>
        <begin position="16"/>
        <end position="38"/>
    </location>
</feature>
<dbReference type="Pfam" id="PF08576">
    <property type="entry name" value="DUF1764"/>
    <property type="match status" value="1"/>
</dbReference>
<feature type="compositionally biased region" description="Basic and acidic residues" evidence="1">
    <location>
        <begin position="46"/>
        <end position="62"/>
    </location>
</feature>
<dbReference type="PANTHER" id="PTHR34066">
    <property type="entry name" value="GROWTH FACTOR 2"/>
    <property type="match status" value="1"/>
</dbReference>
<sequence length="158" mass="16909">QTKPAPPPLMATKVQTLERRKPAAPSDPKKKPADEDKPTSSATVSGERRKPGHEIDDIFEGAKRKKAAMKGDETAGKEDGRGGEACLKEAAKGGNKSRREKKRVVPFAAAADGKDPEKKRSRRRTADGLAIYSVEELGFGNPDAGGTPLCPFDCSCCF</sequence>
<dbReference type="PANTHER" id="PTHR34066:SF1">
    <property type="entry name" value="DUF1764 FAMILY PROTEIN"/>
    <property type="match status" value="1"/>
</dbReference>